<reference evidence="3" key="1">
    <citation type="submission" date="2013-12" db="EMBL/GenBank/DDBJ databases">
        <title>The Genome Sequence of Aphanomyces invadans NJM9701.</title>
        <authorList>
            <consortium name="The Broad Institute Genomics Platform"/>
            <person name="Russ C."/>
            <person name="Tyler B."/>
            <person name="van West P."/>
            <person name="Dieguez-Uribeondo J."/>
            <person name="Young S.K."/>
            <person name="Zeng Q."/>
            <person name="Gargeya S."/>
            <person name="Fitzgerald M."/>
            <person name="Abouelleil A."/>
            <person name="Alvarado L."/>
            <person name="Chapman S.B."/>
            <person name="Gainer-Dewar J."/>
            <person name="Goldberg J."/>
            <person name="Griggs A."/>
            <person name="Gujja S."/>
            <person name="Hansen M."/>
            <person name="Howarth C."/>
            <person name="Imamovic A."/>
            <person name="Ireland A."/>
            <person name="Larimer J."/>
            <person name="McCowan C."/>
            <person name="Murphy C."/>
            <person name="Pearson M."/>
            <person name="Poon T.W."/>
            <person name="Priest M."/>
            <person name="Roberts A."/>
            <person name="Saif S."/>
            <person name="Shea T."/>
            <person name="Sykes S."/>
            <person name="Wortman J."/>
            <person name="Nusbaum C."/>
            <person name="Birren B."/>
        </authorList>
    </citation>
    <scope>NUCLEOTIDE SEQUENCE [LARGE SCALE GENOMIC DNA]</scope>
    <source>
        <strain evidence="3">NJM9701</strain>
    </source>
</reference>
<dbReference type="VEuPathDB" id="FungiDB:H310_09611"/>
<proteinExistence type="predicted"/>
<keyword evidence="2" id="KW-0472">Membrane</keyword>
<feature type="transmembrane region" description="Helical" evidence="2">
    <location>
        <begin position="469"/>
        <end position="494"/>
    </location>
</feature>
<feature type="transmembrane region" description="Helical" evidence="2">
    <location>
        <begin position="543"/>
        <end position="565"/>
    </location>
</feature>
<evidence type="ECO:0000256" key="2">
    <source>
        <dbReference type="SAM" id="Phobius"/>
    </source>
</evidence>
<keyword evidence="2" id="KW-1133">Transmembrane helix</keyword>
<dbReference type="RefSeq" id="XP_008873938.1">
    <property type="nucleotide sequence ID" value="XM_008875716.1"/>
</dbReference>
<dbReference type="AlphaFoldDB" id="A0A024TSV0"/>
<protein>
    <submittedName>
        <fullName evidence="3">Uncharacterized protein</fullName>
    </submittedName>
</protein>
<dbReference type="GeneID" id="20086661"/>
<feature type="compositionally biased region" description="Acidic residues" evidence="1">
    <location>
        <begin position="1"/>
        <end position="12"/>
    </location>
</feature>
<evidence type="ECO:0000256" key="1">
    <source>
        <dbReference type="SAM" id="MobiDB-lite"/>
    </source>
</evidence>
<feature type="transmembrane region" description="Helical" evidence="2">
    <location>
        <begin position="66"/>
        <end position="87"/>
    </location>
</feature>
<gene>
    <name evidence="3" type="ORF">H310_09611</name>
</gene>
<feature type="region of interest" description="Disordered" evidence="1">
    <location>
        <begin position="1"/>
        <end position="29"/>
    </location>
</feature>
<sequence>MMDVSPENDGDTGDNPIPTVPRLDTDPSPMRRINKIYVTTRRASGELHLQSVLQHMDRRLQVLPDLVMFSGTFGLMILSVCVLLVLLSQNMFERQVINLNAQLADTYHWAPYGQSCVLRADGFVPDSCDNRTAAVVPSHIFPIVGAVLGTQWLAELKTAGGALFVTTCVIGGTVDVGWTDLQFLAGYDSYPDCLPTAPQDVAGIAMLESTVRDGEGYYLITLFADLDKRMKQYVYANSDGTSQNLISKVRRIVIAGDGNVGMDAFGGTNNVITSKPLGERYLVTGFCVSVIQELSDAKDKLELTGWSQGRAGLVATRVLCPSSSVFIFHDVVPGKFSALPVVPAWSCGHVVSNASELVAFQAILSVLSLWFFAGDVYITIEGLRGLFTGKPILKYAVLSGLERRKLLLACIVANSMPGLLYMDVSRMYFHSVNGFKLYALSSIMVANFVAFGSLLALSVVDMLVSYVKTFSICVGYSAPVFIVMSIVWMAAAWCNDDNFLDAYNKFYTAPSVIGFWVHDAYYASGSYAPGGTLPIANYLTESILTAVGCSFGVSIAISSLHRWLLHKHWFVSTAWAQSNSLLQKLRLPSFITALPLDPFNAIKIGNTMYCKPSTLALMGYTTVERKKQEMHSVKENDGEEPPQKPHFVVSIYALVPALVLPVSQVRSIGAIMKNQFAHESRKLERKAYRYTRGGCVG</sequence>
<name>A0A024TSV0_9STRA</name>
<feature type="transmembrane region" description="Helical" evidence="2">
    <location>
        <begin position="358"/>
        <end position="380"/>
    </location>
</feature>
<keyword evidence="2" id="KW-0812">Transmembrane</keyword>
<accession>A0A024TSV0</accession>
<evidence type="ECO:0000313" key="3">
    <source>
        <dbReference type="EMBL" id="ETV97230.1"/>
    </source>
</evidence>
<feature type="transmembrane region" description="Helical" evidence="2">
    <location>
        <begin position="437"/>
        <end position="457"/>
    </location>
</feature>
<dbReference type="EMBL" id="KI913973">
    <property type="protein sequence ID" value="ETV97230.1"/>
    <property type="molecule type" value="Genomic_DNA"/>
</dbReference>
<organism evidence="3">
    <name type="scientific">Aphanomyces invadans</name>
    <dbReference type="NCBI Taxonomy" id="157072"/>
    <lineage>
        <taxon>Eukaryota</taxon>
        <taxon>Sar</taxon>
        <taxon>Stramenopiles</taxon>
        <taxon>Oomycota</taxon>
        <taxon>Saprolegniomycetes</taxon>
        <taxon>Saprolegniales</taxon>
        <taxon>Verrucalvaceae</taxon>
        <taxon>Aphanomyces</taxon>
    </lineage>
</organism>